<dbReference type="Pfam" id="PF13952">
    <property type="entry name" value="DUF4216"/>
    <property type="match status" value="1"/>
</dbReference>
<accession>A0AAD4ZX33</accession>
<dbReference type="EMBL" id="JAJFAZ020000001">
    <property type="protein sequence ID" value="KAI5355882.1"/>
    <property type="molecule type" value="Genomic_DNA"/>
</dbReference>
<evidence type="ECO:0000256" key="1">
    <source>
        <dbReference type="SAM" id="MobiDB-lite"/>
    </source>
</evidence>
<feature type="compositionally biased region" description="Polar residues" evidence="1">
    <location>
        <begin position="351"/>
        <end position="360"/>
    </location>
</feature>
<evidence type="ECO:0000313" key="4">
    <source>
        <dbReference type="EMBL" id="KAI5355882.1"/>
    </source>
</evidence>
<feature type="domain" description="DUF4218" evidence="3">
    <location>
        <begin position="2"/>
        <end position="41"/>
    </location>
</feature>
<gene>
    <name evidence="4" type="ORF">L3X38_008777</name>
</gene>
<feature type="region of interest" description="Disordered" evidence="1">
    <location>
        <begin position="324"/>
        <end position="364"/>
    </location>
</feature>
<evidence type="ECO:0000313" key="5">
    <source>
        <dbReference type="Proteomes" id="UP001054821"/>
    </source>
</evidence>
<feature type="domain" description="DUF4216" evidence="2">
    <location>
        <begin position="192"/>
        <end position="259"/>
    </location>
</feature>
<dbReference type="InterPro" id="IPR025312">
    <property type="entry name" value="DUF4216"/>
</dbReference>
<dbReference type="InterPro" id="IPR025452">
    <property type="entry name" value="DUF4218"/>
</dbReference>
<comment type="caution">
    <text evidence="4">The sequence shown here is derived from an EMBL/GenBank/DDBJ whole genome shotgun (WGS) entry which is preliminary data.</text>
</comment>
<organism evidence="4 5">
    <name type="scientific">Prunus dulcis</name>
    <name type="common">Almond</name>
    <name type="synonym">Amygdalus dulcis</name>
    <dbReference type="NCBI Taxonomy" id="3755"/>
    <lineage>
        <taxon>Eukaryota</taxon>
        <taxon>Viridiplantae</taxon>
        <taxon>Streptophyta</taxon>
        <taxon>Embryophyta</taxon>
        <taxon>Tracheophyta</taxon>
        <taxon>Spermatophyta</taxon>
        <taxon>Magnoliopsida</taxon>
        <taxon>eudicotyledons</taxon>
        <taxon>Gunneridae</taxon>
        <taxon>Pentapetalae</taxon>
        <taxon>rosids</taxon>
        <taxon>fabids</taxon>
        <taxon>Rosales</taxon>
        <taxon>Rosaceae</taxon>
        <taxon>Amygdaloideae</taxon>
        <taxon>Amygdaleae</taxon>
        <taxon>Prunus</taxon>
    </lineage>
</organism>
<proteinExistence type="predicted"/>
<dbReference type="Pfam" id="PF13960">
    <property type="entry name" value="DUF4218"/>
    <property type="match status" value="1"/>
</dbReference>
<name>A0AAD4ZX33_PRUDU</name>
<reference evidence="4 5" key="1">
    <citation type="journal article" date="2022" name="G3 (Bethesda)">
        <title>Whole-genome sequence and methylome profiling of the almond [Prunus dulcis (Mill.) D.A. Webb] cultivar 'Nonpareil'.</title>
        <authorList>
            <person name="D'Amico-Willman K.M."/>
            <person name="Ouma W.Z."/>
            <person name="Meulia T."/>
            <person name="Sideli G.M."/>
            <person name="Gradziel T.M."/>
            <person name="Fresnedo-Ramirez J."/>
        </authorList>
    </citation>
    <scope>NUCLEOTIDE SEQUENCE [LARGE SCALE GENOMIC DNA]</scope>
    <source>
        <strain evidence="4">Clone GOH B32 T37-40</strain>
    </source>
</reference>
<dbReference type="PANTHER" id="PTHR48258:SF9">
    <property type="entry name" value="OS01G0348150 PROTEIN"/>
    <property type="match status" value="1"/>
</dbReference>
<keyword evidence="5" id="KW-1185">Reference proteome</keyword>
<evidence type="ECO:0000259" key="2">
    <source>
        <dbReference type="Pfam" id="PF13952"/>
    </source>
</evidence>
<sequence>MKVLKGYVQNRTRPEGCIAERYIAEDAVEFCTQHLSDVSTVGVPSSQKMGVSKPLSGCTNTEEVLPYIEQHMIHIKTAYPKFRKRTKWLQDKHNSTFIQWLRFKVQSEPEEDNNGVSENLRWLAAGPNMAVPLYRSYLIKGIKFNIKAQDDVRTTQNSGVYLLAQTMQVASAKDKNSILSNMGFYGVIQEIWDLDYQKFTILVFRCDWIDSSGLVVDELGFTLVDLSKIGHRNDQFVLASQVKQIFFVDDPMHRGWSVVLSMPNREYNDVIGDEVLGDVIIECEPFTRGMPNVDTFDELEGELGGQNIRAVNCPQQYLKMSDVRPPNEHVSYPRDQPWHVPFPSPPLTPNHDPTSSGSEAESNDPIDEISAASSTTSNICLRQQIGGRVNVKFMAKLWETWPTS</sequence>
<evidence type="ECO:0008006" key="6">
    <source>
        <dbReference type="Google" id="ProtNLM"/>
    </source>
</evidence>
<dbReference type="PANTHER" id="PTHR48258">
    <property type="entry name" value="DUF4218 DOMAIN-CONTAINING PROTEIN-RELATED"/>
    <property type="match status" value="1"/>
</dbReference>
<evidence type="ECO:0000259" key="3">
    <source>
        <dbReference type="Pfam" id="PF13960"/>
    </source>
</evidence>
<protein>
    <recommendedName>
        <fullName evidence="6">DUF4216 domain-containing protein</fullName>
    </recommendedName>
</protein>
<dbReference type="AlphaFoldDB" id="A0AAD4ZX33"/>
<dbReference type="Proteomes" id="UP001054821">
    <property type="component" value="Chromosome 1"/>
</dbReference>